<evidence type="ECO:0000256" key="6">
    <source>
        <dbReference type="ARBA" id="ARBA00022989"/>
    </source>
</evidence>
<dbReference type="PANTHER" id="PTHR42929">
    <property type="entry name" value="INNER MEMBRANE ABC TRANSPORTER PERMEASE PROTEIN YDCU-RELATED-RELATED"/>
    <property type="match status" value="1"/>
</dbReference>
<evidence type="ECO:0000313" key="11">
    <source>
        <dbReference type="Proteomes" id="UP001157160"/>
    </source>
</evidence>
<dbReference type="PROSITE" id="PS50928">
    <property type="entry name" value="ABC_TM1"/>
    <property type="match status" value="1"/>
</dbReference>
<dbReference type="Proteomes" id="UP001157160">
    <property type="component" value="Unassembled WGS sequence"/>
</dbReference>
<keyword evidence="3 8" id="KW-0813">Transport</keyword>
<gene>
    <name evidence="10" type="ORF">GCM10025874_04700</name>
</gene>
<feature type="transmembrane region" description="Helical" evidence="8">
    <location>
        <begin position="178"/>
        <end position="201"/>
    </location>
</feature>
<dbReference type="Gene3D" id="1.10.3720.10">
    <property type="entry name" value="MetI-like"/>
    <property type="match status" value="1"/>
</dbReference>
<keyword evidence="6 8" id="KW-1133">Transmembrane helix</keyword>
<keyword evidence="4" id="KW-1003">Cell membrane</keyword>
<dbReference type="PANTHER" id="PTHR42929:SF5">
    <property type="entry name" value="ABC TRANSPORTER PERMEASE PROTEIN"/>
    <property type="match status" value="1"/>
</dbReference>
<organism evidence="10 11">
    <name type="scientific">Arenivirga flava</name>
    <dbReference type="NCBI Taxonomy" id="1930060"/>
    <lineage>
        <taxon>Bacteria</taxon>
        <taxon>Bacillati</taxon>
        <taxon>Actinomycetota</taxon>
        <taxon>Actinomycetes</taxon>
        <taxon>Micrococcales</taxon>
        <taxon>Microbacteriaceae</taxon>
        <taxon>Arenivirga</taxon>
    </lineage>
</organism>
<evidence type="ECO:0000259" key="9">
    <source>
        <dbReference type="PROSITE" id="PS50928"/>
    </source>
</evidence>
<dbReference type="InterPro" id="IPR035906">
    <property type="entry name" value="MetI-like_sf"/>
</dbReference>
<feature type="transmembrane region" description="Helical" evidence="8">
    <location>
        <begin position="35"/>
        <end position="58"/>
    </location>
</feature>
<dbReference type="SUPFAM" id="SSF161098">
    <property type="entry name" value="MetI-like"/>
    <property type="match status" value="1"/>
</dbReference>
<protein>
    <submittedName>
        <fullName evidence="10">Polyamine ABC transporter permease</fullName>
    </submittedName>
</protein>
<feature type="transmembrane region" description="Helical" evidence="8">
    <location>
        <begin position="130"/>
        <end position="158"/>
    </location>
</feature>
<dbReference type="RefSeq" id="WP_284229647.1">
    <property type="nucleotide sequence ID" value="NZ_BSUL01000001.1"/>
</dbReference>
<evidence type="ECO:0000256" key="8">
    <source>
        <dbReference type="RuleBase" id="RU363032"/>
    </source>
</evidence>
<name>A0AA37UQX9_9MICO</name>
<proteinExistence type="inferred from homology"/>
<keyword evidence="5 8" id="KW-0812">Transmembrane</keyword>
<feature type="transmembrane region" description="Helical" evidence="8">
    <location>
        <begin position="97"/>
        <end position="118"/>
    </location>
</feature>
<keyword evidence="7 8" id="KW-0472">Membrane</keyword>
<accession>A0AA37UQX9</accession>
<dbReference type="AlphaFoldDB" id="A0AA37UQX9"/>
<feature type="domain" description="ABC transmembrane type-1" evidence="9">
    <location>
        <begin position="93"/>
        <end position="299"/>
    </location>
</feature>
<dbReference type="GO" id="GO:0005886">
    <property type="term" value="C:plasma membrane"/>
    <property type="evidence" value="ECO:0007669"/>
    <property type="project" value="UniProtKB-SubCell"/>
</dbReference>
<dbReference type="EMBL" id="BSUL01000001">
    <property type="protein sequence ID" value="GMA27217.1"/>
    <property type="molecule type" value="Genomic_DNA"/>
</dbReference>
<evidence type="ECO:0000256" key="5">
    <source>
        <dbReference type="ARBA" id="ARBA00022692"/>
    </source>
</evidence>
<evidence type="ECO:0000256" key="4">
    <source>
        <dbReference type="ARBA" id="ARBA00022475"/>
    </source>
</evidence>
<evidence type="ECO:0000256" key="7">
    <source>
        <dbReference type="ARBA" id="ARBA00023136"/>
    </source>
</evidence>
<evidence type="ECO:0000256" key="3">
    <source>
        <dbReference type="ARBA" id="ARBA00022448"/>
    </source>
</evidence>
<feature type="transmembrane region" description="Helical" evidence="8">
    <location>
        <begin position="222"/>
        <end position="247"/>
    </location>
</feature>
<keyword evidence="11" id="KW-1185">Reference proteome</keyword>
<evidence type="ECO:0000256" key="2">
    <source>
        <dbReference type="ARBA" id="ARBA00007069"/>
    </source>
</evidence>
<evidence type="ECO:0000256" key="1">
    <source>
        <dbReference type="ARBA" id="ARBA00004651"/>
    </source>
</evidence>
<comment type="similarity">
    <text evidence="2">Belongs to the binding-protein-dependent transport system permease family. CysTW subfamily.</text>
</comment>
<dbReference type="GO" id="GO:0055085">
    <property type="term" value="P:transmembrane transport"/>
    <property type="evidence" value="ECO:0007669"/>
    <property type="project" value="InterPro"/>
</dbReference>
<reference evidence="10 11" key="1">
    <citation type="journal article" date="2014" name="Int. J. Syst. Evol. Microbiol.">
        <title>Complete genome sequence of Corynebacterium casei LMG S-19264T (=DSM 44701T), isolated from a smear-ripened cheese.</title>
        <authorList>
            <consortium name="US DOE Joint Genome Institute (JGI-PGF)"/>
            <person name="Walter F."/>
            <person name="Albersmeier A."/>
            <person name="Kalinowski J."/>
            <person name="Ruckert C."/>
        </authorList>
    </citation>
    <scope>NUCLEOTIDE SEQUENCE [LARGE SCALE GENOMIC DNA]</scope>
    <source>
        <strain evidence="10 11">NBRC 112289</strain>
    </source>
</reference>
<feature type="transmembrane region" description="Helical" evidence="8">
    <location>
        <begin position="280"/>
        <end position="302"/>
    </location>
</feature>
<sequence length="310" mass="33538">MTATQAIRTVAQGEHPPLQRSAEERRSRTRQRRTFWLLAAPAILGLFGSFVAPLLYMVRMAFNRGSSDGVIEETFTLDTFARAVEDPYYWKVTLDTFLMGLTVAVLCVIVAYPIALFLMRSQSRFKSVLIALAIAPLLTSAVVRTYGWMVILGGGGLINGTLIDLGLITIPLQLANNFTGVIIGLTEIFMPYAILAMMSGFGKLDPRLEEAAGSLGANRIRTFLKVTLPLSLPGALAAGLLVFVLAISTFVTPRLLGGGAVRVLATEIYDQATGLINWPFAAALSILLLLLFGAMIAGYQALVRKLGIDR</sequence>
<comment type="subcellular location">
    <subcellularLocation>
        <location evidence="1 8">Cell membrane</location>
        <topology evidence="1 8">Multi-pass membrane protein</topology>
    </subcellularLocation>
</comment>
<dbReference type="Pfam" id="PF00528">
    <property type="entry name" value="BPD_transp_1"/>
    <property type="match status" value="1"/>
</dbReference>
<comment type="caution">
    <text evidence="10">The sequence shown here is derived from an EMBL/GenBank/DDBJ whole genome shotgun (WGS) entry which is preliminary data.</text>
</comment>
<evidence type="ECO:0000313" key="10">
    <source>
        <dbReference type="EMBL" id="GMA27217.1"/>
    </source>
</evidence>
<dbReference type="CDD" id="cd06261">
    <property type="entry name" value="TM_PBP2"/>
    <property type="match status" value="1"/>
</dbReference>
<dbReference type="InterPro" id="IPR000515">
    <property type="entry name" value="MetI-like"/>
</dbReference>